<keyword evidence="1" id="KW-0347">Helicase</keyword>
<dbReference type="InterPro" id="IPR027417">
    <property type="entry name" value="P-loop_NTPase"/>
</dbReference>
<comment type="cofactor">
    <cofactor evidence="1">
        <name>Mg(2+)</name>
        <dbReference type="ChEBI" id="CHEBI:18420"/>
    </cofactor>
</comment>
<keyword evidence="1" id="KW-0234">DNA repair</keyword>
<name>A0ABP0TL29_9BRYO</name>
<dbReference type="PANTHER" id="PTHR47642">
    <property type="entry name" value="ATP-DEPENDENT DNA HELICASE"/>
    <property type="match status" value="1"/>
</dbReference>
<keyword evidence="1" id="KW-0547">Nucleotide-binding</keyword>
<keyword evidence="5" id="KW-1185">Reference proteome</keyword>
<gene>
    <name evidence="4" type="ORF">CSSPTR1EN2_LOCUS4884</name>
</gene>
<proteinExistence type="inferred from homology"/>
<reference evidence="4" key="1">
    <citation type="submission" date="2024-02" db="EMBL/GenBank/DDBJ databases">
        <authorList>
            <consortium name="ELIXIR-Norway"/>
            <consortium name="Elixir Norway"/>
        </authorList>
    </citation>
    <scope>NUCLEOTIDE SEQUENCE</scope>
</reference>
<dbReference type="InterPro" id="IPR051055">
    <property type="entry name" value="PIF1_helicase"/>
</dbReference>
<dbReference type="InterPro" id="IPR010285">
    <property type="entry name" value="DNA_helicase_pif1-like_DEAD"/>
</dbReference>
<keyword evidence="1" id="KW-0233">DNA recombination</keyword>
<evidence type="ECO:0000259" key="3">
    <source>
        <dbReference type="Pfam" id="PF05970"/>
    </source>
</evidence>
<evidence type="ECO:0000256" key="1">
    <source>
        <dbReference type="RuleBase" id="RU363044"/>
    </source>
</evidence>
<keyword evidence="1" id="KW-0067">ATP-binding</keyword>
<feature type="compositionally biased region" description="Polar residues" evidence="2">
    <location>
        <begin position="22"/>
        <end position="32"/>
    </location>
</feature>
<feature type="region of interest" description="Disordered" evidence="2">
    <location>
        <begin position="19"/>
        <end position="42"/>
    </location>
</feature>
<keyword evidence="1" id="KW-0378">Hydrolase</keyword>
<protein>
    <recommendedName>
        <fullName evidence="1">ATP-dependent DNA helicase</fullName>
        <ecNumber evidence="1">5.6.2.3</ecNumber>
    </recommendedName>
</protein>
<dbReference type="Pfam" id="PF05970">
    <property type="entry name" value="PIF1"/>
    <property type="match status" value="1"/>
</dbReference>
<comment type="catalytic activity">
    <reaction evidence="1">
        <text>ATP + H2O = ADP + phosphate + H(+)</text>
        <dbReference type="Rhea" id="RHEA:13065"/>
        <dbReference type="ChEBI" id="CHEBI:15377"/>
        <dbReference type="ChEBI" id="CHEBI:15378"/>
        <dbReference type="ChEBI" id="CHEBI:30616"/>
        <dbReference type="ChEBI" id="CHEBI:43474"/>
        <dbReference type="ChEBI" id="CHEBI:456216"/>
        <dbReference type="EC" id="5.6.2.3"/>
    </reaction>
</comment>
<evidence type="ECO:0000256" key="2">
    <source>
        <dbReference type="SAM" id="MobiDB-lite"/>
    </source>
</evidence>
<dbReference type="EMBL" id="OZ019904">
    <property type="protein sequence ID" value="CAK9199333.1"/>
    <property type="molecule type" value="Genomic_DNA"/>
</dbReference>
<organism evidence="4 5">
    <name type="scientific">Sphagnum troendelagicum</name>
    <dbReference type="NCBI Taxonomy" id="128251"/>
    <lineage>
        <taxon>Eukaryota</taxon>
        <taxon>Viridiplantae</taxon>
        <taxon>Streptophyta</taxon>
        <taxon>Embryophyta</taxon>
        <taxon>Bryophyta</taxon>
        <taxon>Sphagnophytina</taxon>
        <taxon>Sphagnopsida</taxon>
        <taxon>Sphagnales</taxon>
        <taxon>Sphagnaceae</taxon>
        <taxon>Sphagnum</taxon>
    </lineage>
</organism>
<sequence length="386" mass="42277">MVMENQLILLLSDDDDDEPILYSQTQSGLTSEQRSRSARQKRLAMKRRQARELRNVVGAVSYNGGGPCQPSIIHHGEMESQRWRGAGSYLGTRLGLEELSTNHHHARIRIGHSTTTKTAAAALDNGSSCQPGFAGTENCSVELVRDCGQQAAKRGRVEDQVGECRSVRKTPARGSSFGRNISIPCFQQATPSSSPHEEEQGEAVLNPETWKKMRFDAGTTQLHAINKHPMSEDHVKLEFFFFDSKSRISFSPLLKSPTHLCDAKVLTCHEFVGCPKLEESLEFVETKKFTPSEQQMEVLHAIARGKSVFVTGSAGTGKSFMLADALQCLREKFGNDAVFITASTGLAACSFGGITLNTFAGVGFGKGSKEALLKQVSFYCLFASFQ</sequence>
<evidence type="ECO:0000313" key="5">
    <source>
        <dbReference type="Proteomes" id="UP001497512"/>
    </source>
</evidence>
<dbReference type="SUPFAM" id="SSF52540">
    <property type="entry name" value="P-loop containing nucleoside triphosphate hydrolases"/>
    <property type="match status" value="1"/>
</dbReference>
<evidence type="ECO:0000313" key="4">
    <source>
        <dbReference type="EMBL" id="CAK9199333.1"/>
    </source>
</evidence>
<comment type="similarity">
    <text evidence="1">Belongs to the helicase family.</text>
</comment>
<feature type="domain" description="DNA helicase Pif1-like DEAD-box helicase" evidence="3">
    <location>
        <begin position="293"/>
        <end position="370"/>
    </location>
</feature>
<dbReference type="EC" id="5.6.2.3" evidence="1"/>
<keyword evidence="1" id="KW-0227">DNA damage</keyword>
<dbReference type="PANTHER" id="PTHR47642:SF5">
    <property type="entry name" value="ATP-DEPENDENT DNA HELICASE"/>
    <property type="match status" value="1"/>
</dbReference>
<accession>A0ABP0TL29</accession>
<dbReference type="Proteomes" id="UP001497512">
    <property type="component" value="Chromosome 12"/>
</dbReference>
<dbReference type="Gene3D" id="3.40.50.300">
    <property type="entry name" value="P-loop containing nucleotide triphosphate hydrolases"/>
    <property type="match status" value="1"/>
</dbReference>